<dbReference type="InterPro" id="IPR012667">
    <property type="entry name" value="CbtB_put"/>
</dbReference>
<keyword evidence="1" id="KW-0472">Membrane</keyword>
<reference evidence="3" key="1">
    <citation type="submission" date="2011-01" db="EMBL/GenBank/DDBJ databases">
        <title>Complete sequence of plasmid1 of Acidobacterium sp. MP5ACTX9.</title>
        <authorList>
            <consortium name="US DOE Joint Genome Institute"/>
            <person name="Lucas S."/>
            <person name="Copeland A."/>
            <person name="Lapidus A."/>
            <person name="Cheng J.-F."/>
            <person name="Goodwin L."/>
            <person name="Pitluck S."/>
            <person name="Teshima H."/>
            <person name="Detter J.C."/>
            <person name="Han C."/>
            <person name="Tapia R."/>
            <person name="Land M."/>
            <person name="Hauser L."/>
            <person name="Kyrpides N."/>
            <person name="Ivanova N."/>
            <person name="Ovchinnikova G."/>
            <person name="Pagani I."/>
            <person name="Rawat S.R."/>
            <person name="Mannisto M."/>
            <person name="Haggblom M.M."/>
            <person name="Woyke T."/>
        </authorList>
    </citation>
    <scope>NUCLEOTIDE SEQUENCE [LARGE SCALE GENOMIC DNA]</scope>
    <source>
        <strain evidence="3">MP5ACTX9</strain>
        <plasmid evidence="3">Plasmid pACIX901</plasmid>
    </source>
</reference>
<dbReference type="OrthoDB" id="122519at2"/>
<evidence type="ECO:0000313" key="2">
    <source>
        <dbReference type="EMBL" id="ADW70816.1"/>
    </source>
</evidence>
<keyword evidence="1" id="KW-1133">Transmembrane helix</keyword>
<dbReference type="EMBL" id="CP002481">
    <property type="protein sequence ID" value="ADW70816.1"/>
    <property type="molecule type" value="Genomic_DNA"/>
</dbReference>
<sequence length="72" mass="7763">MAHSATTPVAAPLSIPVIPMRELLPWALFAGLMLLMAIYFVGAEQGATALFHGTAVHEFLHDGRHLLGFPCH</sequence>
<organism evidence="3">
    <name type="scientific">Granulicella tundricola (strain ATCC BAA-1859 / DSM 23138 / MP5ACTX9)</name>
    <dbReference type="NCBI Taxonomy" id="1198114"/>
    <lineage>
        <taxon>Bacteria</taxon>
        <taxon>Pseudomonadati</taxon>
        <taxon>Acidobacteriota</taxon>
        <taxon>Terriglobia</taxon>
        <taxon>Terriglobales</taxon>
        <taxon>Acidobacteriaceae</taxon>
        <taxon>Granulicella</taxon>
    </lineage>
</organism>
<accession>E8X5T2</accession>
<feature type="transmembrane region" description="Helical" evidence="1">
    <location>
        <begin position="23"/>
        <end position="42"/>
    </location>
</feature>
<dbReference type="HOGENOM" id="CLU_168228_0_0_0"/>
<protein>
    <recommendedName>
        <fullName evidence="4">Cobalt transporter subunit CbtB</fullName>
    </recommendedName>
</protein>
<dbReference type="Proteomes" id="UP000000343">
    <property type="component" value="Plasmid pACIX901"/>
</dbReference>
<keyword evidence="2" id="KW-0614">Plasmid</keyword>
<dbReference type="RefSeq" id="WP_013572728.1">
    <property type="nucleotide sequence ID" value="NC_015057.1"/>
</dbReference>
<proteinExistence type="predicted"/>
<evidence type="ECO:0000313" key="3">
    <source>
        <dbReference type="Proteomes" id="UP000000343"/>
    </source>
</evidence>
<dbReference type="KEGG" id="acm:AciX9_4020"/>
<evidence type="ECO:0000256" key="1">
    <source>
        <dbReference type="SAM" id="Phobius"/>
    </source>
</evidence>
<geneLocation type="plasmid" evidence="2 3">
    <name>pACIX901</name>
</geneLocation>
<dbReference type="AlphaFoldDB" id="E8X5T2"/>
<keyword evidence="1" id="KW-0812">Transmembrane</keyword>
<keyword evidence="3" id="KW-1185">Reference proteome</keyword>
<dbReference type="Pfam" id="PF09489">
    <property type="entry name" value="CbtB"/>
    <property type="match status" value="1"/>
</dbReference>
<name>E8X5T2_GRATM</name>
<gene>
    <name evidence="2" type="ordered locus">AciX9_4020</name>
</gene>
<evidence type="ECO:0008006" key="4">
    <source>
        <dbReference type="Google" id="ProtNLM"/>
    </source>
</evidence>